<dbReference type="RefSeq" id="WP_012863180.1">
    <property type="nucleotide sequence ID" value="NC_013517.1"/>
</dbReference>
<organism evidence="1 2">
    <name type="scientific">Sebaldella termitidis (strain ATCC 33386 / NCTC 11300)</name>
    <dbReference type="NCBI Taxonomy" id="526218"/>
    <lineage>
        <taxon>Bacteria</taxon>
        <taxon>Fusobacteriati</taxon>
        <taxon>Fusobacteriota</taxon>
        <taxon>Fusobacteriia</taxon>
        <taxon>Fusobacteriales</taxon>
        <taxon>Leptotrichiaceae</taxon>
        <taxon>Sebaldella</taxon>
    </lineage>
</organism>
<reference evidence="1 2" key="2">
    <citation type="journal article" date="2010" name="Stand. Genomic Sci.">
        <title>Complete genome sequence of Sebaldella termitidis type strain (NCTC 11300).</title>
        <authorList>
            <person name="Harmon-Smith M."/>
            <person name="Celia L."/>
            <person name="Chertkov O."/>
            <person name="Lapidus A."/>
            <person name="Copeland A."/>
            <person name="Glavina Del Rio T."/>
            <person name="Nolan M."/>
            <person name="Lucas S."/>
            <person name="Tice H."/>
            <person name="Cheng J.F."/>
            <person name="Han C."/>
            <person name="Detter J.C."/>
            <person name="Bruce D."/>
            <person name="Goodwin L."/>
            <person name="Pitluck S."/>
            <person name="Pati A."/>
            <person name="Liolios K."/>
            <person name="Ivanova N."/>
            <person name="Mavromatis K."/>
            <person name="Mikhailova N."/>
            <person name="Chen A."/>
            <person name="Palaniappan K."/>
            <person name="Land M."/>
            <person name="Hauser L."/>
            <person name="Chang Y.J."/>
            <person name="Jeffries C.D."/>
            <person name="Brettin T."/>
            <person name="Goker M."/>
            <person name="Beck B."/>
            <person name="Bristow J."/>
            <person name="Eisen J.A."/>
            <person name="Markowitz V."/>
            <person name="Hugenholtz P."/>
            <person name="Kyrpides N.C."/>
            <person name="Klenk H.P."/>
            <person name="Chen F."/>
        </authorList>
    </citation>
    <scope>NUCLEOTIDE SEQUENCE [LARGE SCALE GENOMIC DNA]</scope>
    <source>
        <strain evidence="2">ATCC 33386 / NCTC 11300</strain>
    </source>
</reference>
<proteinExistence type="predicted"/>
<keyword evidence="2" id="KW-1185">Reference proteome</keyword>
<dbReference type="EMBL" id="CP001739">
    <property type="protein sequence ID" value="ACZ10598.1"/>
    <property type="molecule type" value="Genomic_DNA"/>
</dbReference>
<sequence>MENFNDFENKVMNFLVKLRNENTFDDLLYNEIYRNLEKTGLYSKTIILKLYLFNGFSLWGKPIFIRAGQ</sequence>
<accession>D1ARW2</accession>
<dbReference type="Proteomes" id="UP000000845">
    <property type="component" value="Chromosome"/>
</dbReference>
<protein>
    <submittedName>
        <fullName evidence="1">Uncharacterized protein</fullName>
    </submittedName>
</protein>
<dbReference type="HOGENOM" id="CLU_2773547_0_0_0"/>
<gene>
    <name evidence="1" type="ordered locus">Sterm_3764</name>
</gene>
<dbReference type="AlphaFoldDB" id="D1ARW2"/>
<evidence type="ECO:0000313" key="2">
    <source>
        <dbReference type="Proteomes" id="UP000000845"/>
    </source>
</evidence>
<dbReference type="STRING" id="526218.Sterm_3764"/>
<dbReference type="KEGG" id="str:Sterm_3764"/>
<name>D1ARW2_SEBTE</name>
<evidence type="ECO:0000313" key="1">
    <source>
        <dbReference type="EMBL" id="ACZ10598.1"/>
    </source>
</evidence>
<reference evidence="2" key="1">
    <citation type="submission" date="2009-09" db="EMBL/GenBank/DDBJ databases">
        <title>The complete chromosome of Sebaldella termitidis ATCC 33386.</title>
        <authorList>
            <consortium name="US DOE Joint Genome Institute (JGI-PGF)"/>
            <person name="Lucas S."/>
            <person name="Copeland A."/>
            <person name="Lapidus A."/>
            <person name="Glavina del Rio T."/>
            <person name="Dalin E."/>
            <person name="Tice H."/>
            <person name="Bruce D."/>
            <person name="Goodwin L."/>
            <person name="Pitluck S."/>
            <person name="Kyrpides N."/>
            <person name="Mavromatis K."/>
            <person name="Ivanova N."/>
            <person name="Mikhailova N."/>
            <person name="Sims D."/>
            <person name="Meincke L."/>
            <person name="Brettin T."/>
            <person name="Detter J.C."/>
            <person name="Han C."/>
            <person name="Larimer F."/>
            <person name="Land M."/>
            <person name="Hauser L."/>
            <person name="Markowitz V."/>
            <person name="Cheng J.F."/>
            <person name="Hugenholtz P."/>
            <person name="Woyke T."/>
            <person name="Wu D."/>
            <person name="Eisen J.A."/>
        </authorList>
    </citation>
    <scope>NUCLEOTIDE SEQUENCE [LARGE SCALE GENOMIC DNA]</scope>
    <source>
        <strain evidence="2">ATCC 33386 / NCTC 11300</strain>
    </source>
</reference>